<name>A0A438IFR8_VITVI</name>
<reference evidence="1 2" key="1">
    <citation type="journal article" date="2018" name="PLoS Genet.">
        <title>Population sequencing reveals clonal diversity and ancestral inbreeding in the grapevine cultivar Chardonnay.</title>
        <authorList>
            <person name="Roach M.J."/>
            <person name="Johnson D.L."/>
            <person name="Bohlmann J."/>
            <person name="van Vuuren H.J."/>
            <person name="Jones S.J."/>
            <person name="Pretorius I.S."/>
            <person name="Schmidt S.A."/>
            <person name="Borneman A.R."/>
        </authorList>
    </citation>
    <scope>NUCLEOTIDE SEQUENCE [LARGE SCALE GENOMIC DNA]</scope>
    <source>
        <strain evidence="2">cv. Chardonnay</strain>
        <tissue evidence="1">Leaf</tissue>
    </source>
</reference>
<proteinExistence type="predicted"/>
<dbReference type="Proteomes" id="UP000288805">
    <property type="component" value="Unassembled WGS sequence"/>
</dbReference>
<evidence type="ECO:0008006" key="3">
    <source>
        <dbReference type="Google" id="ProtNLM"/>
    </source>
</evidence>
<accession>A0A438IFR8</accession>
<evidence type="ECO:0000313" key="1">
    <source>
        <dbReference type="EMBL" id="RVW95593.1"/>
    </source>
</evidence>
<dbReference type="EMBL" id="QGNW01000113">
    <property type="protein sequence ID" value="RVW95593.1"/>
    <property type="molecule type" value="Genomic_DNA"/>
</dbReference>
<evidence type="ECO:0000313" key="2">
    <source>
        <dbReference type="Proteomes" id="UP000288805"/>
    </source>
</evidence>
<sequence>MAMSFDQHSSTRVLDMMRDMSFLPGFGLGRRQHGSNEVRDQLFSNTLDYPIRSYTFNLADIFVRGLEVQPHAEEICVEDVIEPGDMVDEVVPHDEYRDKMIFDIDDEISQHDSYERATILVGNVEIVDFSIADQPRELKIGSPLSIDEMNNLIHLLRSYLDVFACHMRTC</sequence>
<protein>
    <recommendedName>
        <fullName evidence="3">G-patch domain-containing protein</fullName>
    </recommendedName>
</protein>
<gene>
    <name evidence="1" type="ORF">CK203_039080</name>
</gene>
<dbReference type="AlphaFoldDB" id="A0A438IFR8"/>
<organism evidence="1 2">
    <name type="scientific">Vitis vinifera</name>
    <name type="common">Grape</name>
    <dbReference type="NCBI Taxonomy" id="29760"/>
    <lineage>
        <taxon>Eukaryota</taxon>
        <taxon>Viridiplantae</taxon>
        <taxon>Streptophyta</taxon>
        <taxon>Embryophyta</taxon>
        <taxon>Tracheophyta</taxon>
        <taxon>Spermatophyta</taxon>
        <taxon>Magnoliopsida</taxon>
        <taxon>eudicotyledons</taxon>
        <taxon>Gunneridae</taxon>
        <taxon>Pentapetalae</taxon>
        <taxon>rosids</taxon>
        <taxon>Vitales</taxon>
        <taxon>Vitaceae</taxon>
        <taxon>Viteae</taxon>
        <taxon>Vitis</taxon>
    </lineage>
</organism>
<comment type="caution">
    <text evidence="1">The sequence shown here is derived from an EMBL/GenBank/DDBJ whole genome shotgun (WGS) entry which is preliminary data.</text>
</comment>